<evidence type="ECO:0008006" key="4">
    <source>
        <dbReference type="Google" id="ProtNLM"/>
    </source>
</evidence>
<keyword evidence="3" id="KW-1185">Reference proteome</keyword>
<protein>
    <recommendedName>
        <fullName evidence="4">Transferase</fullName>
    </recommendedName>
</protein>
<feature type="compositionally biased region" description="Low complexity" evidence="1">
    <location>
        <begin position="12"/>
        <end position="33"/>
    </location>
</feature>
<evidence type="ECO:0000313" key="2">
    <source>
        <dbReference type="EMBL" id="AXK37639.1"/>
    </source>
</evidence>
<dbReference type="AlphaFoldDB" id="A0A345Y173"/>
<feature type="compositionally biased region" description="Basic residues" evidence="1">
    <location>
        <begin position="1"/>
        <end position="11"/>
    </location>
</feature>
<name>A0A345Y173_9ACTN</name>
<gene>
    <name evidence="2" type="ORF">DVA86_25705</name>
</gene>
<feature type="region of interest" description="Disordered" evidence="1">
    <location>
        <begin position="1"/>
        <end position="53"/>
    </location>
</feature>
<dbReference type="KEGG" id="sarm:DVA86_25705"/>
<reference evidence="2 3" key="1">
    <citation type="submission" date="2018-07" db="EMBL/GenBank/DDBJ databases">
        <title>Draft genome of the type strain Streptomyces armeniacus ATCC 15676.</title>
        <authorList>
            <person name="Labana P."/>
            <person name="Gosse J.T."/>
            <person name="Boddy C.N."/>
        </authorList>
    </citation>
    <scope>NUCLEOTIDE SEQUENCE [LARGE SCALE GENOMIC DNA]</scope>
    <source>
        <strain evidence="2 3">ATCC 15676</strain>
    </source>
</reference>
<accession>A0A345Y173</accession>
<evidence type="ECO:0000313" key="3">
    <source>
        <dbReference type="Proteomes" id="UP000254425"/>
    </source>
</evidence>
<sequence>MERRPPGRRAPAHAYAPAGAHAPGAAAPYGHAAPADRADSGEHADPFAPGDATDTADHWVRLPLFPFGEDRLRAALPSTMTLAEGRWDAYVALGEDEPQRLRPGLLDLRSLGERDPSAHRTWLGVRIPYAARQGDLAVRAWLRWPHAELQELRVADGGMSLRGRLFGAPLDEGARLEARLRSGAECVTAGVREAPGGGTGFSATLPFDALFDASDAALHAAAPADGTRAPRVWDVWLRPSDGTAPVRVGRILDDVPDKKRTVVYPSHSAAAGTATPYYTRDNDLAVRLQSPPG</sequence>
<proteinExistence type="predicted"/>
<evidence type="ECO:0000256" key="1">
    <source>
        <dbReference type="SAM" id="MobiDB-lite"/>
    </source>
</evidence>
<feature type="compositionally biased region" description="Basic and acidic residues" evidence="1">
    <location>
        <begin position="34"/>
        <end position="45"/>
    </location>
</feature>
<organism evidence="2 3">
    <name type="scientific">Streptomyces armeniacus</name>
    <dbReference type="NCBI Taxonomy" id="83291"/>
    <lineage>
        <taxon>Bacteria</taxon>
        <taxon>Bacillati</taxon>
        <taxon>Actinomycetota</taxon>
        <taxon>Actinomycetes</taxon>
        <taxon>Kitasatosporales</taxon>
        <taxon>Streptomycetaceae</taxon>
        <taxon>Streptomyces</taxon>
    </lineage>
</organism>
<dbReference type="EMBL" id="CP031320">
    <property type="protein sequence ID" value="AXK37639.1"/>
    <property type="molecule type" value="Genomic_DNA"/>
</dbReference>
<dbReference type="Proteomes" id="UP000254425">
    <property type="component" value="Chromosome"/>
</dbReference>